<comment type="caution">
    <text evidence="2">The sequence shown here is derived from an EMBL/GenBank/DDBJ whole genome shotgun (WGS) entry which is preliminary data.</text>
</comment>
<gene>
    <name evidence="2" type="ORF">IF1G_11440</name>
</gene>
<dbReference type="Proteomes" id="UP000315783">
    <property type="component" value="Unassembled WGS sequence"/>
</dbReference>
<dbReference type="STRING" id="43265.A0A545UK98"/>
<evidence type="ECO:0000256" key="1">
    <source>
        <dbReference type="SAM" id="MobiDB-lite"/>
    </source>
</evidence>
<proteinExistence type="predicted"/>
<keyword evidence="3" id="KW-1185">Reference proteome</keyword>
<name>A0A545UK98_9HYPO</name>
<feature type="region of interest" description="Disordered" evidence="1">
    <location>
        <begin position="39"/>
        <end position="58"/>
    </location>
</feature>
<organism evidence="2 3">
    <name type="scientific">Cordyceps javanica</name>
    <dbReference type="NCBI Taxonomy" id="43265"/>
    <lineage>
        <taxon>Eukaryota</taxon>
        <taxon>Fungi</taxon>
        <taxon>Dikarya</taxon>
        <taxon>Ascomycota</taxon>
        <taxon>Pezizomycotina</taxon>
        <taxon>Sordariomycetes</taxon>
        <taxon>Hypocreomycetidae</taxon>
        <taxon>Hypocreales</taxon>
        <taxon>Cordycipitaceae</taxon>
        <taxon>Cordyceps</taxon>
    </lineage>
</organism>
<evidence type="ECO:0000313" key="2">
    <source>
        <dbReference type="EMBL" id="TQV89895.1"/>
    </source>
</evidence>
<sequence>MKRRPGSMATYTSLCIYRITKLSSSRVALRMEARLRNAKDQRRSGYGDAASSRHEGAAARARIEKAGRKYRKARRDSFFAIFSRLRLRYTSKRYKPIVQR</sequence>
<protein>
    <submittedName>
        <fullName evidence="2">Uncharacterized protein</fullName>
    </submittedName>
</protein>
<reference evidence="2 3" key="1">
    <citation type="journal article" date="2019" name="Appl. Microbiol. Biotechnol.">
        <title>Genome sequence of Isaria javanica and comparative genome analysis insights into family S53 peptidase evolution in fungal entomopathogens.</title>
        <authorList>
            <person name="Lin R."/>
            <person name="Zhang X."/>
            <person name="Xin B."/>
            <person name="Zou M."/>
            <person name="Gao Y."/>
            <person name="Qin F."/>
            <person name="Hu Q."/>
            <person name="Xie B."/>
            <person name="Cheng X."/>
        </authorList>
    </citation>
    <scope>NUCLEOTIDE SEQUENCE [LARGE SCALE GENOMIC DNA]</scope>
    <source>
        <strain evidence="2 3">IJ1G</strain>
    </source>
</reference>
<dbReference type="AlphaFoldDB" id="A0A545UK98"/>
<dbReference type="EMBL" id="SPUK01000093">
    <property type="protein sequence ID" value="TQV89895.1"/>
    <property type="molecule type" value="Genomic_DNA"/>
</dbReference>
<accession>A0A545UK98</accession>
<evidence type="ECO:0000313" key="3">
    <source>
        <dbReference type="Proteomes" id="UP000315783"/>
    </source>
</evidence>